<protein>
    <submittedName>
        <fullName evidence="3">Putative efflux system outer membrane protein</fullName>
    </submittedName>
</protein>
<dbReference type="PANTHER" id="PTHR30203:SF25">
    <property type="entry name" value="OUTER MEMBRANE PROTEIN-RELATED"/>
    <property type="match status" value="1"/>
</dbReference>
<dbReference type="NCBIfam" id="TIGR01845">
    <property type="entry name" value="outer_NodT"/>
    <property type="match status" value="1"/>
</dbReference>
<dbReference type="Gene3D" id="2.20.200.10">
    <property type="entry name" value="Outer membrane efflux proteins (OEP)"/>
    <property type="match status" value="1"/>
</dbReference>
<comment type="subcellular location">
    <subcellularLocation>
        <location evidence="2">Cell membrane</location>
        <topology evidence="2">Lipid-anchor</topology>
    </subcellularLocation>
</comment>
<dbReference type="RefSeq" id="WP_014438316.1">
    <property type="nucleotide sequence ID" value="NC_017080.1"/>
</dbReference>
<keyword evidence="2" id="KW-0472">Membrane</keyword>
<dbReference type="KEGG" id="phm:PSMK_29490"/>
<gene>
    <name evidence="3" type="ordered locus">PSMK_29490</name>
</gene>
<dbReference type="InterPro" id="IPR010131">
    <property type="entry name" value="MdtP/NodT-like"/>
</dbReference>
<dbReference type="GO" id="GO:0005886">
    <property type="term" value="C:plasma membrane"/>
    <property type="evidence" value="ECO:0007669"/>
    <property type="project" value="UniProtKB-SubCell"/>
</dbReference>
<evidence type="ECO:0000256" key="2">
    <source>
        <dbReference type="RuleBase" id="RU362097"/>
    </source>
</evidence>
<dbReference type="SUPFAM" id="SSF56954">
    <property type="entry name" value="Outer membrane efflux proteins (OEP)"/>
    <property type="match status" value="1"/>
</dbReference>
<dbReference type="Gene3D" id="1.20.1600.10">
    <property type="entry name" value="Outer membrane efflux proteins (OEP)"/>
    <property type="match status" value="1"/>
</dbReference>
<keyword evidence="2" id="KW-0564">Palmitate</keyword>
<dbReference type="OrthoDB" id="9783163at2"/>
<dbReference type="STRING" id="1142394.PSMK_29490"/>
<dbReference type="Pfam" id="PF02321">
    <property type="entry name" value="OEP"/>
    <property type="match status" value="2"/>
</dbReference>
<comment type="similarity">
    <text evidence="1 2">Belongs to the outer membrane factor (OMF) (TC 1.B.17) family.</text>
</comment>
<keyword evidence="2" id="KW-0812">Transmembrane</keyword>
<evidence type="ECO:0000256" key="1">
    <source>
        <dbReference type="ARBA" id="ARBA00007613"/>
    </source>
</evidence>
<dbReference type="Proteomes" id="UP000007881">
    <property type="component" value="Chromosome"/>
</dbReference>
<evidence type="ECO:0000313" key="4">
    <source>
        <dbReference type="Proteomes" id="UP000007881"/>
    </source>
</evidence>
<dbReference type="eggNOG" id="COG1538">
    <property type="taxonomic scope" value="Bacteria"/>
</dbReference>
<evidence type="ECO:0000313" key="3">
    <source>
        <dbReference type="EMBL" id="BAM05108.1"/>
    </source>
</evidence>
<dbReference type="InterPro" id="IPR003423">
    <property type="entry name" value="OMP_efflux"/>
</dbReference>
<accession>I0IIM0</accession>
<dbReference type="EMBL" id="AP012338">
    <property type="protein sequence ID" value="BAM05108.1"/>
    <property type="molecule type" value="Genomic_DNA"/>
</dbReference>
<name>I0IIM0_PHYMF</name>
<dbReference type="AlphaFoldDB" id="I0IIM0"/>
<dbReference type="GO" id="GO:0015562">
    <property type="term" value="F:efflux transmembrane transporter activity"/>
    <property type="evidence" value="ECO:0007669"/>
    <property type="project" value="InterPro"/>
</dbReference>
<dbReference type="HOGENOM" id="CLU_012817_13_0_0"/>
<sequence>MKRPLPPRRGPSGLRTGIGRGPRLAAAFAASIALAGCRVGPDATEADLDHRLNERYRHTEPATPVPAEAGLSAWWEGFDDPVMTRLVRRALVGSLDLAAARERIVAARARRGVVDADRLPQLTAEGSYGYLATGEEALSFNGAPPGVETELYALGVVAGWELDLWGRVGRLVEAADAEIAFAVEDFRAVRVSLAASVARQVVTVRALDAEIETVRRGLDADRDVLSIAEARQAAGFSDALDAARAQRVLAQDLAVLPGLHAERASALLQLDALLGLAPGSVVIEPRGAGPAAAPGSRAAALVLDGPLPAAGVPADLLLRRPEVRRAAAALAAATARVGAAEAERFPRVTLSGSLRLQGPQVGDATDWDARVLQLGPSVSLPLFQGGRIRANVVRADARRRESLALFERAVVEAQREVETAAVRRFRGAERVRRLAAAAAAAVDTETLARDRYTAGASDFLSVTEAVTTRLGIQRLKVNAERETLLRLIDLYAALGGGW</sequence>
<proteinExistence type="inferred from homology"/>
<keyword evidence="4" id="KW-1185">Reference proteome</keyword>
<keyword evidence="2" id="KW-1134">Transmembrane beta strand</keyword>
<dbReference type="PANTHER" id="PTHR30203">
    <property type="entry name" value="OUTER MEMBRANE CATION EFFLUX PROTEIN"/>
    <property type="match status" value="1"/>
</dbReference>
<keyword evidence="2" id="KW-0449">Lipoprotein</keyword>
<organism evidence="3 4">
    <name type="scientific">Phycisphaera mikurensis (strain NBRC 102666 / KCTC 22515 / FYK2301M01)</name>
    <dbReference type="NCBI Taxonomy" id="1142394"/>
    <lineage>
        <taxon>Bacteria</taxon>
        <taxon>Pseudomonadati</taxon>
        <taxon>Planctomycetota</taxon>
        <taxon>Phycisphaerae</taxon>
        <taxon>Phycisphaerales</taxon>
        <taxon>Phycisphaeraceae</taxon>
        <taxon>Phycisphaera</taxon>
    </lineage>
</organism>
<reference evidence="3 4" key="1">
    <citation type="submission" date="2012-02" db="EMBL/GenBank/DDBJ databases">
        <title>Complete genome sequence of Phycisphaera mikurensis NBRC 102666.</title>
        <authorList>
            <person name="Ankai A."/>
            <person name="Hosoyama A."/>
            <person name="Terui Y."/>
            <person name="Sekine M."/>
            <person name="Fukai R."/>
            <person name="Kato Y."/>
            <person name="Nakamura S."/>
            <person name="Yamada-Narita S."/>
            <person name="Kawakoshi A."/>
            <person name="Fukunaga Y."/>
            <person name="Yamazaki S."/>
            <person name="Fujita N."/>
        </authorList>
    </citation>
    <scope>NUCLEOTIDE SEQUENCE [LARGE SCALE GENOMIC DNA]</scope>
    <source>
        <strain evidence="4">NBRC 102666 / KCTC 22515 / FYK2301M01</strain>
    </source>
</reference>